<comment type="caution">
    <text evidence="1">The sequence shown here is derived from an EMBL/GenBank/DDBJ whole genome shotgun (WGS) entry which is preliminary data.</text>
</comment>
<keyword evidence="2" id="KW-1185">Reference proteome</keyword>
<name>A0ACC7P1M5_9BACL</name>
<accession>A0ACC7P1M5</accession>
<dbReference type="Proteomes" id="UP001631969">
    <property type="component" value="Unassembled WGS sequence"/>
</dbReference>
<evidence type="ECO:0000313" key="2">
    <source>
        <dbReference type="Proteomes" id="UP001631969"/>
    </source>
</evidence>
<sequence length="2036" mass="216372">MVTSTKPVKQSSILRMFVCAFLSALMLLTGFAPISGFASISGFKPMSGLSLQTASAATGNVLADTFDAAAIGGKPSGWSIASYPEIAVSVQEVDGHPGRALAYAQSAKRSATYTISRSFTGATPKSVLTYQFRAEQTNAVIYLPYINAGTVNLAQFALNGGKISYMKAGASAWTGLEDYQAGTWYNIRIALDTEAGTYDFYINDVQKLSGEPLKAKGTFDKMSMGFYKDSIGTVYFDEFHVYSYKKLENVSFSKESYDIAANTSQPLELVFHPADATNRNAVWTSSHPEVATVTNSGVVTALTPGETVISVSPEELAGNPPATTVVRVFAEPISSIDIGTVAAGVPVGSRVLLQAAILPAHTTDQFITWSTSDPQIATIDHYGELTGVSAGKVKVYATSPNGLVRGETEVTVVARNVAHRLYVSPSGADTNPGTEAAPYQTIAKAQEAVRALKNGMAGDVEVLLRGGTYVLPEVLTFTPQDSGENGYFVTYRSYPGEEALVSGGKKVTGWSMYDAEKGIYSADAAGLRTRQLFVDGFRAVRASSTGGLTNPDKTDVGYTSDDPELAAFAKPDDLELVFNDLWTNSRVGVTSVSLTSEGKAQLTLDQPAWDTVRNRGLTSATVPVTYENALELLNEPGEWYLDEQAGKLFYKPRAWENMSTSSIVAPVLEKLLDIRGESADNPVRNLEFRNLHFSYTTWMRPSSEYGHSDAQNNYLRYSGTPDYMPDAAIDLSYANTVNFEGNDFSRLGITAVRMKTAVQNSLIRANRFYDISGNAVSVGEPNSSDRENYNPADHRKIMKNNDVVNNLIHDIGVDYKSSSAISAGFPEYMDISHNEIYNIPYSGTHIGYGWDKLFTPVLRNVRIENNFIYDLMGKGLRDGGAIYSLGASGGTAENKNLVKGNYIRNQMDDSAALYADEGTTYWRYENNVIDLSESPPWHSSKRWAQAYKASIHNLDLVNNYMTESVFVNNAIDVYESGNQMVADGQWPEEARSIMARAGLESAYAGVVRGEVRRWSTERLDLPVGGGGQVVVEARDGKDMPQSLDSSTIYYESMNPSVAAVDASGRVSGVSVGKTAVLIHILNASMLRTLEAEVTVGDTLSEVELKDVAGHVLAVRSGTTQSLEVLGKTFFGNTVELGNAVFAVSDPAVASVTEDGVLTAHGEGSTIMTVKGERLGEEKTGIFHVRVWNYGDTAVSGLQEEISGVDDWYVYPTNQNVSAGDGSITISTPNTGHGIYRGRQYQNELLDFDLTINGTTSWYALLFGKKSDTASYSNDDNYLVVVSSGGIELQRYNGTARTVIYGNIAGHTSLAGDAIPNTMLPFNTKKHVELGSIEEADGVRLIFKVDGQEVFNYLDTASNALRGPGYFGLIARSGSLTLGESAVGADRLAGLVLSGPETLKAGEHGLVQATGVDWSGKAVPAPSGVVYTSSNTVTASVYENGVVVAHSPGTTVISAVYGAGKASHLLTVLAAEPGGGAGPGEPPVDQAGPQWPVGAKLDFPADGIGQEAVRLEWPAAADVSGVAEYRIRLGEQVLDTVTGSVYQYLASGLKAGTTYTYAVIPVDRKGNAGEALTGSVTTKAATTPGNPGNPGNPGSPGDDDSEEPAGTDHPQTGGGSGQVPVSVTAEGIVLDAASLNGTIEQTPEGGTVTVLSLSSTILEAALGKLGSTEAVDRLIVEVPDSSAIRLELPAAALQKAGVQGGKSTLFIRSSSGSYELPLAGAAEQLALLAGRENGTLRVHIGLVSAQSKTHQMAQSAAAETGGKLISVPVEFKVDMVINGRNLELTSWKEYVSRWLPLTQDVNPAAATGVRIDPATGKLSFVPAVFTQQDGKPAAELKRKGNSLYAVLELSKTFSDMKGHWAKPEVELLASKLVISGTAEDQYTPDGLVTRAEFAAMLTRGLGLDPAAYSKTTFVDVAASDWYAEAVSTAVEAGLADGFETGEFRPTEHITREQAAVMAARAVAAAGSHMSGAGQRERAAYIDEAQISAWAKEAVAQMSGAGIFSGRDGSSFAPEAAITRAEAAVVVKRLLQAVEFMN</sequence>
<gene>
    <name evidence="1" type="ORF">ACI1P1_14595</name>
</gene>
<protein>
    <submittedName>
        <fullName evidence="1">S-layer homology domain-containing protein</fullName>
    </submittedName>
</protein>
<reference evidence="1" key="1">
    <citation type="submission" date="2024-12" db="EMBL/GenBank/DDBJ databases">
        <authorList>
            <person name="Wu N."/>
        </authorList>
    </citation>
    <scope>NUCLEOTIDE SEQUENCE</scope>
    <source>
        <strain evidence="1">P15</strain>
    </source>
</reference>
<dbReference type="EMBL" id="JBJURJ010000008">
    <property type="protein sequence ID" value="MFM9329519.1"/>
    <property type="molecule type" value="Genomic_DNA"/>
</dbReference>
<proteinExistence type="predicted"/>
<evidence type="ECO:0000313" key="1">
    <source>
        <dbReference type="EMBL" id="MFM9329519.1"/>
    </source>
</evidence>
<organism evidence="1 2">
    <name type="scientific">Paenibacillus mesotrionivorans</name>
    <dbReference type="NCBI Taxonomy" id="3160968"/>
    <lineage>
        <taxon>Bacteria</taxon>
        <taxon>Bacillati</taxon>
        <taxon>Bacillota</taxon>
        <taxon>Bacilli</taxon>
        <taxon>Bacillales</taxon>
        <taxon>Paenibacillaceae</taxon>
        <taxon>Paenibacillus</taxon>
    </lineage>
</organism>